<evidence type="ECO:0000256" key="3">
    <source>
        <dbReference type="ARBA" id="ARBA00022734"/>
    </source>
</evidence>
<sequence>MNIQRENDSDSNLAKVSRREQMKALPSPPEKLIAGILGVFCLVLYVVVRMMHFIPPSLILEQNHSSLVTRIQKAYHCGRCPKEWFTYSNNCYYFSTKRKTWNESLTACASKNSKLLYIDNEEEMNFLNSFNVFSWIRLSQKNNNSWVWSKDSTFSSKQFSVTSELDRNCTYVYFHEHKFISESCFKLYTYVCKHQAL</sequence>
<evidence type="ECO:0000256" key="9">
    <source>
        <dbReference type="SAM" id="Phobius"/>
    </source>
</evidence>
<dbReference type="OrthoDB" id="10059571at2759"/>
<dbReference type="CDD" id="cd03593">
    <property type="entry name" value="CLECT_NK_receptors_like"/>
    <property type="match status" value="1"/>
</dbReference>
<comment type="subcellular location">
    <subcellularLocation>
        <location evidence="1">Membrane</location>
        <topology evidence="1">Single-pass type II membrane protein</topology>
    </subcellularLocation>
</comment>
<dbReference type="KEGG" id="pvp:105306763"/>
<accession>A0A6P6BYT5</accession>
<keyword evidence="5 9" id="KW-1133">Transmembrane helix</keyword>
<keyword evidence="2 9" id="KW-0812">Transmembrane</keyword>
<dbReference type="InterPro" id="IPR033992">
    <property type="entry name" value="NKR-like_CTLD"/>
</dbReference>
<evidence type="ECO:0000256" key="1">
    <source>
        <dbReference type="ARBA" id="ARBA00004606"/>
    </source>
</evidence>
<dbReference type="GeneID" id="105306763"/>
<evidence type="ECO:0000313" key="11">
    <source>
        <dbReference type="Proteomes" id="UP000515202"/>
    </source>
</evidence>
<dbReference type="InterPro" id="IPR016187">
    <property type="entry name" value="CTDL_fold"/>
</dbReference>
<dbReference type="SUPFAM" id="SSF56436">
    <property type="entry name" value="C-type lectin-like"/>
    <property type="match status" value="1"/>
</dbReference>
<dbReference type="PANTHER" id="PTHR22800">
    <property type="entry name" value="C-TYPE LECTIN PROTEINS"/>
    <property type="match status" value="1"/>
</dbReference>
<dbReference type="Gene3D" id="3.10.100.10">
    <property type="entry name" value="Mannose-Binding Protein A, subunit A"/>
    <property type="match status" value="1"/>
</dbReference>
<keyword evidence="6 9" id="KW-0472">Membrane</keyword>
<dbReference type="InterPro" id="IPR016186">
    <property type="entry name" value="C-type_lectin-like/link_sf"/>
</dbReference>
<keyword evidence="3" id="KW-0430">Lectin</keyword>
<gene>
    <name evidence="12" type="primary">LOC105306763</name>
</gene>
<dbReference type="RefSeq" id="XP_023380060.1">
    <property type="nucleotide sequence ID" value="XM_023524292.1"/>
</dbReference>
<organism evidence="11 12">
    <name type="scientific">Pteropus vampyrus</name>
    <name type="common">Large flying fox</name>
    <dbReference type="NCBI Taxonomy" id="132908"/>
    <lineage>
        <taxon>Eukaryota</taxon>
        <taxon>Metazoa</taxon>
        <taxon>Chordata</taxon>
        <taxon>Craniata</taxon>
        <taxon>Vertebrata</taxon>
        <taxon>Euteleostomi</taxon>
        <taxon>Mammalia</taxon>
        <taxon>Eutheria</taxon>
        <taxon>Laurasiatheria</taxon>
        <taxon>Chiroptera</taxon>
        <taxon>Yinpterochiroptera</taxon>
        <taxon>Pteropodoidea</taxon>
        <taxon>Pteropodidae</taxon>
        <taxon>Pteropodinae</taxon>
        <taxon>Pteropus</taxon>
    </lineage>
</organism>
<evidence type="ECO:0000256" key="4">
    <source>
        <dbReference type="ARBA" id="ARBA00022968"/>
    </source>
</evidence>
<feature type="transmembrane region" description="Helical" evidence="9">
    <location>
        <begin position="32"/>
        <end position="48"/>
    </location>
</feature>
<dbReference type="AlphaFoldDB" id="A0A6P6BYT5"/>
<dbReference type="GO" id="GO:0002223">
    <property type="term" value="P:stimulatory C-type lectin receptor signaling pathway"/>
    <property type="evidence" value="ECO:0007669"/>
    <property type="project" value="TreeGrafter"/>
</dbReference>
<dbReference type="GO" id="GO:0045954">
    <property type="term" value="P:positive regulation of natural killer cell mediated cytotoxicity"/>
    <property type="evidence" value="ECO:0007669"/>
    <property type="project" value="TreeGrafter"/>
</dbReference>
<dbReference type="InterPro" id="IPR001304">
    <property type="entry name" value="C-type_lectin-like"/>
</dbReference>
<reference evidence="12" key="1">
    <citation type="submission" date="2025-08" db="UniProtKB">
        <authorList>
            <consortium name="RefSeq"/>
        </authorList>
    </citation>
    <scope>IDENTIFICATION</scope>
    <source>
        <tissue evidence="12">Kidney</tissue>
    </source>
</reference>
<protein>
    <submittedName>
        <fullName evidence="12">NKG2-A/NKG2-B type II integral membrane protein-like</fullName>
    </submittedName>
</protein>
<feature type="region of interest" description="Disordered" evidence="8">
    <location>
        <begin position="1"/>
        <end position="21"/>
    </location>
</feature>
<dbReference type="SMART" id="SM00034">
    <property type="entry name" value="CLECT"/>
    <property type="match status" value="1"/>
</dbReference>
<keyword evidence="7" id="KW-0325">Glycoprotein</keyword>
<evidence type="ECO:0000256" key="5">
    <source>
        <dbReference type="ARBA" id="ARBA00022989"/>
    </source>
</evidence>
<evidence type="ECO:0000256" key="6">
    <source>
        <dbReference type="ARBA" id="ARBA00023136"/>
    </source>
</evidence>
<name>A0A6P6BYT5_PTEVA</name>
<dbReference type="Proteomes" id="UP000515202">
    <property type="component" value="Unplaced"/>
</dbReference>
<feature type="domain" description="C-type lectin" evidence="10">
    <location>
        <begin position="87"/>
        <end position="193"/>
    </location>
</feature>
<keyword evidence="4" id="KW-0735">Signal-anchor</keyword>
<evidence type="ECO:0000313" key="12">
    <source>
        <dbReference type="RefSeq" id="XP_023380060.1"/>
    </source>
</evidence>
<dbReference type="Pfam" id="PF00059">
    <property type="entry name" value="Lectin_C"/>
    <property type="match status" value="1"/>
</dbReference>
<evidence type="ECO:0000256" key="7">
    <source>
        <dbReference type="ARBA" id="ARBA00023180"/>
    </source>
</evidence>
<evidence type="ECO:0000259" key="10">
    <source>
        <dbReference type="PROSITE" id="PS50041"/>
    </source>
</evidence>
<dbReference type="PROSITE" id="PS50041">
    <property type="entry name" value="C_TYPE_LECTIN_2"/>
    <property type="match status" value="1"/>
</dbReference>
<dbReference type="GO" id="GO:0030246">
    <property type="term" value="F:carbohydrate binding"/>
    <property type="evidence" value="ECO:0007669"/>
    <property type="project" value="UniProtKB-KW"/>
</dbReference>
<dbReference type="PANTHER" id="PTHR22800:SF255">
    <property type="entry name" value="C-TYPE LECTIN DOMAIN-CONTAINING PROTEIN"/>
    <property type="match status" value="1"/>
</dbReference>
<evidence type="ECO:0000256" key="8">
    <source>
        <dbReference type="SAM" id="MobiDB-lite"/>
    </source>
</evidence>
<dbReference type="GO" id="GO:0016020">
    <property type="term" value="C:membrane"/>
    <property type="evidence" value="ECO:0007669"/>
    <property type="project" value="UniProtKB-SubCell"/>
</dbReference>
<evidence type="ECO:0000256" key="2">
    <source>
        <dbReference type="ARBA" id="ARBA00022692"/>
    </source>
</evidence>
<proteinExistence type="predicted"/>
<dbReference type="InterPro" id="IPR050919">
    <property type="entry name" value="NKG2/CD94_NK_receptors"/>
</dbReference>
<keyword evidence="11" id="KW-1185">Reference proteome</keyword>